<evidence type="ECO:0000256" key="2">
    <source>
        <dbReference type="ARBA" id="ARBA00023015"/>
    </source>
</evidence>
<dbReference type="GO" id="GO:0046983">
    <property type="term" value="F:protein dimerization activity"/>
    <property type="evidence" value="ECO:0007669"/>
    <property type="project" value="InterPro"/>
</dbReference>
<accession>A0A835F067</accession>
<dbReference type="GO" id="GO:0045944">
    <property type="term" value="P:positive regulation of transcription by RNA polymerase II"/>
    <property type="evidence" value="ECO:0007669"/>
    <property type="project" value="InterPro"/>
</dbReference>
<dbReference type="GO" id="GO:0000987">
    <property type="term" value="F:cis-regulatory region sequence-specific DNA binding"/>
    <property type="evidence" value="ECO:0007669"/>
    <property type="project" value="InterPro"/>
</dbReference>
<organism evidence="9 10">
    <name type="scientific">Digitaria exilis</name>
    <dbReference type="NCBI Taxonomy" id="1010633"/>
    <lineage>
        <taxon>Eukaryota</taxon>
        <taxon>Viridiplantae</taxon>
        <taxon>Streptophyta</taxon>
        <taxon>Embryophyta</taxon>
        <taxon>Tracheophyta</taxon>
        <taxon>Spermatophyta</taxon>
        <taxon>Magnoliopsida</taxon>
        <taxon>Liliopsida</taxon>
        <taxon>Poales</taxon>
        <taxon>Poaceae</taxon>
        <taxon>PACMAD clade</taxon>
        <taxon>Panicoideae</taxon>
        <taxon>Panicodae</taxon>
        <taxon>Paniceae</taxon>
        <taxon>Anthephorinae</taxon>
        <taxon>Digitaria</taxon>
    </lineage>
</organism>
<dbReference type="GO" id="GO:0000981">
    <property type="term" value="F:DNA-binding transcription factor activity, RNA polymerase II-specific"/>
    <property type="evidence" value="ECO:0007669"/>
    <property type="project" value="InterPro"/>
</dbReference>
<sequence>MARKKVSLQWITNTLTRRATYKRRCQGLMKKASELETLSGAKVCVVVYEDGVVQPEVWPNDHQEARQFLLKYKEMPETGNLKKVENQKDFLGGRVTKLLDQLQKTESENNEREALDLLHERMNGRRRGLFGTSQEELERLREIVRKKRSEAKERLKQLGVVQGSSSEPPPQPLPGSSSTQTQPQSPHHHMDMQMLAPLEESQPPQQNNLLVDWPVNSGELSISPYNNTDLGSSSGCAGPSNSGGDMMEPYSPGGYPAFPLASEWSPFPPME</sequence>
<comment type="caution">
    <text evidence="9">The sequence shown here is derived from an EMBL/GenBank/DDBJ whole genome shotgun (WGS) entry which is preliminary data.</text>
</comment>
<dbReference type="PANTHER" id="PTHR48019">
    <property type="entry name" value="SERUM RESPONSE FACTOR HOMOLOG"/>
    <property type="match status" value="1"/>
</dbReference>
<evidence type="ECO:0000259" key="8">
    <source>
        <dbReference type="PROSITE" id="PS50066"/>
    </source>
</evidence>
<feature type="domain" description="MADS-box" evidence="8">
    <location>
        <begin position="1"/>
        <end position="50"/>
    </location>
</feature>
<dbReference type="Pfam" id="PF00319">
    <property type="entry name" value="SRF-TF"/>
    <property type="match status" value="1"/>
</dbReference>
<evidence type="ECO:0000256" key="4">
    <source>
        <dbReference type="ARBA" id="ARBA00023163"/>
    </source>
</evidence>
<dbReference type="Proteomes" id="UP000636709">
    <property type="component" value="Unassembled WGS sequence"/>
</dbReference>
<evidence type="ECO:0000256" key="5">
    <source>
        <dbReference type="ARBA" id="ARBA00023242"/>
    </source>
</evidence>
<dbReference type="InterPro" id="IPR033897">
    <property type="entry name" value="SRF-like_MADS-box"/>
</dbReference>
<keyword evidence="3" id="KW-0238">DNA-binding</keyword>
<evidence type="ECO:0000256" key="7">
    <source>
        <dbReference type="SAM" id="MobiDB-lite"/>
    </source>
</evidence>
<dbReference type="InterPro" id="IPR050142">
    <property type="entry name" value="MADS-box/MEF2_TF"/>
</dbReference>
<dbReference type="InterPro" id="IPR036879">
    <property type="entry name" value="TF_MADSbox_sf"/>
</dbReference>
<dbReference type="Gene3D" id="3.40.1810.10">
    <property type="entry name" value="Transcription factor, MADS-box"/>
    <property type="match status" value="1"/>
</dbReference>
<keyword evidence="6" id="KW-0175">Coiled coil</keyword>
<gene>
    <name evidence="9" type="ORF">HU200_021317</name>
</gene>
<comment type="subcellular location">
    <subcellularLocation>
        <location evidence="1">Nucleus</location>
    </subcellularLocation>
</comment>
<dbReference type="PROSITE" id="PS50066">
    <property type="entry name" value="MADS_BOX_2"/>
    <property type="match status" value="1"/>
</dbReference>
<evidence type="ECO:0000313" key="9">
    <source>
        <dbReference type="EMBL" id="KAF8724288.1"/>
    </source>
</evidence>
<keyword evidence="4" id="KW-0804">Transcription</keyword>
<dbReference type="CDD" id="cd00266">
    <property type="entry name" value="MADS_SRF_like"/>
    <property type="match status" value="1"/>
</dbReference>
<feature type="compositionally biased region" description="Low complexity" evidence="7">
    <location>
        <begin position="174"/>
        <end position="185"/>
    </location>
</feature>
<keyword evidence="5" id="KW-0539">Nucleus</keyword>
<dbReference type="PRINTS" id="PR00404">
    <property type="entry name" value="MADSDOMAIN"/>
</dbReference>
<feature type="coiled-coil region" evidence="6">
    <location>
        <begin position="95"/>
        <end position="154"/>
    </location>
</feature>
<keyword evidence="2" id="KW-0805">Transcription regulation</keyword>
<proteinExistence type="predicted"/>
<evidence type="ECO:0000256" key="3">
    <source>
        <dbReference type="ARBA" id="ARBA00023125"/>
    </source>
</evidence>
<evidence type="ECO:0000313" key="10">
    <source>
        <dbReference type="Proteomes" id="UP000636709"/>
    </source>
</evidence>
<dbReference type="OrthoDB" id="689890at2759"/>
<dbReference type="AlphaFoldDB" id="A0A835F067"/>
<feature type="region of interest" description="Disordered" evidence="7">
    <location>
        <begin position="224"/>
        <end position="271"/>
    </location>
</feature>
<feature type="region of interest" description="Disordered" evidence="7">
    <location>
        <begin position="157"/>
        <end position="189"/>
    </location>
</feature>
<evidence type="ECO:0000256" key="1">
    <source>
        <dbReference type="ARBA" id="ARBA00004123"/>
    </source>
</evidence>
<dbReference type="SUPFAM" id="SSF55455">
    <property type="entry name" value="SRF-like"/>
    <property type="match status" value="1"/>
</dbReference>
<protein>
    <recommendedName>
        <fullName evidence="8">MADS-box domain-containing protein</fullName>
    </recommendedName>
</protein>
<evidence type="ECO:0000256" key="6">
    <source>
        <dbReference type="SAM" id="Coils"/>
    </source>
</evidence>
<feature type="compositionally biased region" description="Polar residues" evidence="7">
    <location>
        <begin position="224"/>
        <end position="243"/>
    </location>
</feature>
<dbReference type="InterPro" id="IPR002100">
    <property type="entry name" value="TF_MADSbox"/>
</dbReference>
<dbReference type="SMART" id="SM00432">
    <property type="entry name" value="MADS"/>
    <property type="match status" value="1"/>
</dbReference>
<keyword evidence="10" id="KW-1185">Reference proteome</keyword>
<name>A0A835F067_9POAL</name>
<dbReference type="EMBL" id="JACEFO010001663">
    <property type="protein sequence ID" value="KAF8724288.1"/>
    <property type="molecule type" value="Genomic_DNA"/>
</dbReference>
<reference evidence="9" key="1">
    <citation type="submission" date="2020-07" db="EMBL/GenBank/DDBJ databases">
        <title>Genome sequence and genetic diversity analysis of an under-domesticated orphan crop, white fonio (Digitaria exilis).</title>
        <authorList>
            <person name="Bennetzen J.L."/>
            <person name="Chen S."/>
            <person name="Ma X."/>
            <person name="Wang X."/>
            <person name="Yssel A.E.J."/>
            <person name="Chaluvadi S.R."/>
            <person name="Johnson M."/>
            <person name="Gangashetty P."/>
            <person name="Hamidou F."/>
            <person name="Sanogo M.D."/>
            <person name="Zwaenepoel A."/>
            <person name="Wallace J."/>
            <person name="Van De Peer Y."/>
            <person name="Van Deynze A."/>
        </authorList>
    </citation>
    <scope>NUCLEOTIDE SEQUENCE</scope>
    <source>
        <tissue evidence="9">Leaves</tissue>
    </source>
</reference>
<dbReference type="GO" id="GO:0005634">
    <property type="term" value="C:nucleus"/>
    <property type="evidence" value="ECO:0007669"/>
    <property type="project" value="UniProtKB-SubCell"/>
</dbReference>